<dbReference type="PROSITE" id="PS51918">
    <property type="entry name" value="RADICAL_SAM"/>
    <property type="match status" value="1"/>
</dbReference>
<dbReference type="PANTHER" id="PTHR11228">
    <property type="entry name" value="RADICAL SAM DOMAIN PROTEIN"/>
    <property type="match status" value="1"/>
</dbReference>
<evidence type="ECO:0000313" key="7">
    <source>
        <dbReference type="Proteomes" id="UP000578686"/>
    </source>
</evidence>
<evidence type="ECO:0000256" key="3">
    <source>
        <dbReference type="ARBA" id="ARBA00023004"/>
    </source>
</evidence>
<feature type="domain" description="Radical SAM core" evidence="5">
    <location>
        <begin position="22"/>
        <end position="233"/>
    </location>
</feature>
<dbReference type="GO" id="GO:0051539">
    <property type="term" value="F:4 iron, 4 sulfur cluster binding"/>
    <property type="evidence" value="ECO:0007669"/>
    <property type="project" value="UniProtKB-KW"/>
</dbReference>
<dbReference type="SUPFAM" id="SSF102114">
    <property type="entry name" value="Radical SAM enzymes"/>
    <property type="match status" value="1"/>
</dbReference>
<proteinExistence type="predicted"/>
<gene>
    <name evidence="6" type="ORF">HCN56_00170</name>
</gene>
<evidence type="ECO:0000259" key="5">
    <source>
        <dbReference type="PROSITE" id="PS51918"/>
    </source>
</evidence>
<dbReference type="RefSeq" id="WP_167967338.1">
    <property type="nucleotide sequence ID" value="NZ_BHZG01000008.1"/>
</dbReference>
<name>A0A7X6HXC3_9ACTN</name>
<dbReference type="SFLD" id="SFLDG01067">
    <property type="entry name" value="SPASM/twitch_domain_containing"/>
    <property type="match status" value="1"/>
</dbReference>
<dbReference type="AlphaFoldDB" id="A0A7X6HXC3"/>
<keyword evidence="4" id="KW-0411">Iron-sulfur</keyword>
<dbReference type="Proteomes" id="UP000578686">
    <property type="component" value="Unassembled WGS sequence"/>
</dbReference>
<keyword evidence="1" id="KW-0949">S-adenosyl-L-methionine</keyword>
<dbReference type="SFLD" id="SFLDG01386">
    <property type="entry name" value="main_SPASM_domain-containing"/>
    <property type="match status" value="1"/>
</dbReference>
<dbReference type="EMBL" id="JAAVJD010000001">
    <property type="protein sequence ID" value="NJQ04034.1"/>
    <property type="molecule type" value="Genomic_DNA"/>
</dbReference>
<keyword evidence="3" id="KW-0408">Iron</keyword>
<dbReference type="SMART" id="SM00729">
    <property type="entry name" value="Elp3"/>
    <property type="match status" value="1"/>
</dbReference>
<dbReference type="SFLD" id="SFLDS00029">
    <property type="entry name" value="Radical_SAM"/>
    <property type="match status" value="1"/>
</dbReference>
<dbReference type="InterPro" id="IPR058240">
    <property type="entry name" value="rSAM_sf"/>
</dbReference>
<keyword evidence="2" id="KW-0479">Metal-binding</keyword>
<dbReference type="Pfam" id="PF04055">
    <property type="entry name" value="Radical_SAM"/>
    <property type="match status" value="1"/>
</dbReference>
<keyword evidence="7" id="KW-1185">Reference proteome</keyword>
<reference evidence="6 7" key="1">
    <citation type="submission" date="2020-03" db="EMBL/GenBank/DDBJ databases">
        <title>Draft genome of Streptomyces sp. ventii, isolated from the Axial Seamount in the Pacific Ocean, and resequencing of the two type strains Streptomyces lonarensis strain NCL 716 and Streptomyces bohaiensis strain 11A07.</title>
        <authorList>
            <person name="Loughran R.M."/>
            <person name="Pfannmuller K.M."/>
            <person name="Wasson B.J."/>
            <person name="Deadmond M.C."/>
            <person name="Paddock B.E."/>
            <person name="Koyack M.J."/>
            <person name="Gallegos D.A."/>
            <person name="Mitchell E.A."/>
            <person name="Ushijima B."/>
            <person name="Saw J.H."/>
            <person name="Mcphail K.L."/>
            <person name="Videau P."/>
        </authorList>
    </citation>
    <scope>NUCLEOTIDE SEQUENCE [LARGE SCALE GENOMIC DNA]</scope>
    <source>
        <strain evidence="6 7">NCL716</strain>
    </source>
</reference>
<evidence type="ECO:0000256" key="1">
    <source>
        <dbReference type="ARBA" id="ARBA00022691"/>
    </source>
</evidence>
<protein>
    <submittedName>
        <fullName evidence="6">Radical SAM protein</fullName>
    </submittedName>
</protein>
<sequence>MSGRNIVNAGQSSSCYFRTSVEEPFRKALVQITERCNLRCAHCFVSAGDYGDAMPLDEIRAKVVPRLRDARVTRVTLTGGEPFAHPDVIEVVDSFRSAGMGVGVCTNATVTTDEQIAALASMGVHVNVSLDGFAASSHGKFRGNRESFYTTVDTVRKFAAAGVLQGLLCTPNSLAEDEEYRELCVFAKQQGARYVLMNPLSSMGRGVKARRKLATPVEHMRRIQAVTEAFDGDGMELVHIRFPNDTKPLAGCEAGRIIYVFTPGEVTVCPYLVFAARTPQSQHSDREFIVGNIFRDPDIGTRLDTYDFHSRYTLGANDTCGACSISSACGKGCPAAVVSAGERIGAVDVEVCPVSSGGRPLLPVVAQ</sequence>
<organism evidence="6 7">
    <name type="scientific">Streptomyces lonarensis</name>
    <dbReference type="NCBI Taxonomy" id="700599"/>
    <lineage>
        <taxon>Bacteria</taxon>
        <taxon>Bacillati</taxon>
        <taxon>Actinomycetota</taxon>
        <taxon>Actinomycetes</taxon>
        <taxon>Kitasatosporales</taxon>
        <taxon>Streptomycetaceae</taxon>
        <taxon>Streptomyces</taxon>
    </lineage>
</organism>
<evidence type="ECO:0000256" key="4">
    <source>
        <dbReference type="ARBA" id="ARBA00023014"/>
    </source>
</evidence>
<dbReference type="GO" id="GO:0003824">
    <property type="term" value="F:catalytic activity"/>
    <property type="evidence" value="ECO:0007669"/>
    <property type="project" value="InterPro"/>
</dbReference>
<evidence type="ECO:0000313" key="6">
    <source>
        <dbReference type="EMBL" id="NJQ04034.1"/>
    </source>
</evidence>
<dbReference type="CDD" id="cd01335">
    <property type="entry name" value="Radical_SAM"/>
    <property type="match status" value="1"/>
</dbReference>
<dbReference type="InterPro" id="IPR006638">
    <property type="entry name" value="Elp3/MiaA/NifB-like_rSAM"/>
</dbReference>
<dbReference type="InterPro" id="IPR007197">
    <property type="entry name" value="rSAM"/>
</dbReference>
<dbReference type="Gene3D" id="3.20.20.70">
    <property type="entry name" value="Aldolase class I"/>
    <property type="match status" value="1"/>
</dbReference>
<evidence type="ECO:0000256" key="2">
    <source>
        <dbReference type="ARBA" id="ARBA00022723"/>
    </source>
</evidence>
<dbReference type="InterPro" id="IPR013785">
    <property type="entry name" value="Aldolase_TIM"/>
</dbReference>
<dbReference type="GO" id="GO:0046872">
    <property type="term" value="F:metal ion binding"/>
    <property type="evidence" value="ECO:0007669"/>
    <property type="project" value="UniProtKB-KW"/>
</dbReference>
<accession>A0A7X6HXC3</accession>
<dbReference type="InterPro" id="IPR050377">
    <property type="entry name" value="Radical_SAM_PqqE_MftC-like"/>
</dbReference>
<dbReference type="PANTHER" id="PTHR11228:SF7">
    <property type="entry name" value="PQQA PEPTIDE CYCLASE"/>
    <property type="match status" value="1"/>
</dbReference>
<comment type="caution">
    <text evidence="6">The sequence shown here is derived from an EMBL/GenBank/DDBJ whole genome shotgun (WGS) entry which is preliminary data.</text>
</comment>